<organism evidence="1 2">
    <name type="scientific">Parvicella tangerina</name>
    <dbReference type="NCBI Taxonomy" id="2829795"/>
    <lineage>
        <taxon>Bacteria</taxon>
        <taxon>Pseudomonadati</taxon>
        <taxon>Bacteroidota</taxon>
        <taxon>Flavobacteriia</taxon>
        <taxon>Flavobacteriales</taxon>
        <taxon>Parvicellaceae</taxon>
        <taxon>Parvicella</taxon>
    </lineage>
</organism>
<dbReference type="PANTHER" id="PTHR38477">
    <property type="entry name" value="HYPOTHETICAL EXPORTED PROTEIN"/>
    <property type="match status" value="1"/>
</dbReference>
<dbReference type="PROSITE" id="PS51257">
    <property type="entry name" value="PROKAR_LIPOPROTEIN"/>
    <property type="match status" value="1"/>
</dbReference>
<accession>A0A916JMW7</accession>
<proteinExistence type="predicted"/>
<dbReference type="AlphaFoldDB" id="A0A916JMW7"/>
<dbReference type="PANTHER" id="PTHR38477:SF1">
    <property type="entry name" value="MUREIN L,D-TRANSPEPTIDASE CATALYTIC DOMAIN FAMILY PROTEIN"/>
    <property type="match status" value="1"/>
</dbReference>
<name>A0A916JMW7_9FLAO</name>
<keyword evidence="2" id="KW-1185">Reference proteome</keyword>
<dbReference type="KEGG" id="ptan:CRYO30217_01946"/>
<dbReference type="Proteomes" id="UP000683507">
    <property type="component" value="Chromosome"/>
</dbReference>
<evidence type="ECO:0000313" key="1">
    <source>
        <dbReference type="EMBL" id="CAG5082543.1"/>
    </source>
</evidence>
<dbReference type="Pfam" id="PF13645">
    <property type="entry name" value="YkuD_2"/>
    <property type="match status" value="1"/>
</dbReference>
<reference evidence="1" key="1">
    <citation type="submission" date="2021-04" db="EMBL/GenBank/DDBJ databases">
        <authorList>
            <person name="Rodrigo-Torres L."/>
            <person name="Arahal R. D."/>
            <person name="Lucena T."/>
        </authorList>
    </citation>
    <scope>NUCLEOTIDE SEQUENCE</scope>
    <source>
        <strain evidence="1">AS29M-1</strain>
    </source>
</reference>
<dbReference type="RefSeq" id="WP_258542148.1">
    <property type="nucleotide sequence ID" value="NZ_OU015584.1"/>
</dbReference>
<dbReference type="InterPro" id="IPR032676">
    <property type="entry name" value="YkuD_2"/>
</dbReference>
<dbReference type="EMBL" id="OU015584">
    <property type="protein sequence ID" value="CAG5082543.1"/>
    <property type="molecule type" value="Genomic_DNA"/>
</dbReference>
<gene>
    <name evidence="1" type="ORF">CRYO30217_01946</name>
</gene>
<sequence length="210" mass="23572">MHNTILKDKRTMILSTITCIILTLLSCTSDKENVKPINLKLKAEEARLFCEANGLNDDFCILVDFSMHSGKKRMFVYDLKKGSVIMSGMVSHGCGDAPWGTDATSNKPVFSNEHESHCSSLGKYRIGKRGYSNWGINVNYKLHGLEASNSNAYDRIIVLHSWKDVPNEEVYPDGTPEGWGCPAVSNEFMEKLDKLLKGTGQDVLMWIYEN</sequence>
<evidence type="ECO:0008006" key="3">
    <source>
        <dbReference type="Google" id="ProtNLM"/>
    </source>
</evidence>
<evidence type="ECO:0000313" key="2">
    <source>
        <dbReference type="Proteomes" id="UP000683507"/>
    </source>
</evidence>
<protein>
    <recommendedName>
        <fullName evidence="3">Peptidase</fullName>
    </recommendedName>
</protein>